<dbReference type="InterPro" id="IPR005502">
    <property type="entry name" value="Ribosyl_crysJ1"/>
</dbReference>
<evidence type="ECO:0000313" key="2">
    <source>
        <dbReference type="Proteomes" id="UP001166004"/>
    </source>
</evidence>
<reference evidence="1 2" key="1">
    <citation type="submission" date="2019-07" db="EMBL/GenBank/DDBJ databases">
        <title>SAR11 Genome Evolution.</title>
        <authorList>
            <person name="Giovannoni S."/>
        </authorList>
    </citation>
    <scope>NUCLEOTIDE SEQUENCE [LARGE SCALE GENOMIC DNA]</scope>
    <source>
        <strain evidence="1 2">HTCC9565</strain>
    </source>
</reference>
<dbReference type="SUPFAM" id="SSF101478">
    <property type="entry name" value="ADP-ribosylglycohydrolase"/>
    <property type="match status" value="1"/>
</dbReference>
<protein>
    <submittedName>
        <fullName evidence="1">ADP-ribosylglycohydrolase</fullName>
    </submittedName>
</protein>
<dbReference type="Gene3D" id="1.10.4080.10">
    <property type="entry name" value="ADP-ribosylation/Crystallin J1"/>
    <property type="match status" value="1"/>
</dbReference>
<name>A0ABX1T3V6_PELUQ</name>
<dbReference type="Pfam" id="PF03747">
    <property type="entry name" value="ADP_ribosyl_GH"/>
    <property type="match status" value="1"/>
</dbReference>
<dbReference type="InterPro" id="IPR036705">
    <property type="entry name" value="Ribosyl_crysJ1_sf"/>
</dbReference>
<dbReference type="EMBL" id="LANA01000001">
    <property type="protein sequence ID" value="NMN67566.1"/>
    <property type="molecule type" value="Genomic_DNA"/>
</dbReference>
<sequence>MKNNLHVFLGATVADAAARPLHWVYNQKKLLTYIKGKKDFTFLKNNKSPFYNIKTGKVSGYNQVGQVMFQTLIEGHENIEERFKKNINKSFGPGSIYWKNLNLRSKYRKVKDWRGIIKGPWIHQNIIESVKNIKDKKKLTGGTKVNESDGYCAALPYFLYGYDFNNLKKIISTVTVSKISLKYALAKFHLIDLALKGSKDPINEFLKKFKKNLYFKSVIEDIKKVKRLKSKPHPIVVKKLGMACSYPGTFNSSIHSIINSSNYKGAILKTIKAGGCNCSRVNFVGAYFAALKGINSIPKSWIKKTDLAKKILNQK</sequence>
<proteinExistence type="predicted"/>
<dbReference type="RefSeq" id="WP_169036053.1">
    <property type="nucleotide sequence ID" value="NZ_LANA01000001.1"/>
</dbReference>
<accession>A0ABX1T3V6</accession>
<dbReference type="Proteomes" id="UP001166004">
    <property type="component" value="Unassembled WGS sequence"/>
</dbReference>
<organism evidence="1 2">
    <name type="scientific">Pelagibacter ubique</name>
    <dbReference type="NCBI Taxonomy" id="198252"/>
    <lineage>
        <taxon>Bacteria</taxon>
        <taxon>Pseudomonadati</taxon>
        <taxon>Pseudomonadota</taxon>
        <taxon>Alphaproteobacteria</taxon>
        <taxon>Candidatus Pelagibacterales</taxon>
        <taxon>Candidatus Pelagibacteraceae</taxon>
        <taxon>Candidatus Pelagibacter</taxon>
    </lineage>
</organism>
<keyword evidence="2" id="KW-1185">Reference proteome</keyword>
<comment type="caution">
    <text evidence="1">The sequence shown here is derived from an EMBL/GenBank/DDBJ whole genome shotgun (WGS) entry which is preliminary data.</text>
</comment>
<gene>
    <name evidence="1" type="ORF">VP91_00007100</name>
</gene>
<evidence type="ECO:0000313" key="1">
    <source>
        <dbReference type="EMBL" id="NMN67566.1"/>
    </source>
</evidence>